<feature type="domain" description="MobA/MobL protein" evidence="4">
    <location>
        <begin position="17"/>
        <end position="241"/>
    </location>
</feature>
<comment type="caution">
    <text evidence="5">The sequence shown here is derived from an EMBL/GenBank/DDBJ whole genome shotgun (WGS) entry which is preliminary data.</text>
</comment>
<feature type="region of interest" description="Disordered" evidence="3">
    <location>
        <begin position="829"/>
        <end position="872"/>
    </location>
</feature>
<dbReference type="Gene3D" id="3.40.50.300">
    <property type="entry name" value="P-loop containing nucleotide triphosphate hydrolases"/>
    <property type="match status" value="2"/>
</dbReference>
<evidence type="ECO:0000313" key="5">
    <source>
        <dbReference type="EMBL" id="SIR53328.1"/>
    </source>
</evidence>
<dbReference type="SUPFAM" id="SSF52540">
    <property type="entry name" value="P-loop containing nucleoside triphosphate hydrolases"/>
    <property type="match status" value="2"/>
</dbReference>
<evidence type="ECO:0000256" key="3">
    <source>
        <dbReference type="SAM" id="MobiDB-lite"/>
    </source>
</evidence>
<evidence type="ECO:0000313" key="6">
    <source>
        <dbReference type="Proteomes" id="UP000186308"/>
    </source>
</evidence>
<dbReference type="InterPro" id="IPR027417">
    <property type="entry name" value="P-loop_NTPase"/>
</dbReference>
<dbReference type="Gene3D" id="2.30.30.940">
    <property type="match status" value="1"/>
</dbReference>
<accession>A0A8G2CP06</accession>
<sequence>MAIYHLSMKPISRASGRSAVAAAAYRAADRLENARDGMVHDFTRKAGVEHAEIVLPGDTVGVDGSVVARAGPDWARDRSVLWNVAEASEKRKDARVAREIEVALPHELSAEQRLALTREFSQALAKQYGVAVDFAIHTPHGHTDVRNHHAHILMTTRQVGADGLGDKSALELENKKLVALGMPTSHEQLRDIRIGWEQRTNAHLARAGLDVRIDHRSHQECGLDIEPTQHVGVHATQMQRRGMDVSRVRLDEEAAKRNATLIREKPEQVLTLITNEKSVFDRRDIARALHRAVDWHGAGSGAGPDAGADAGGAEAFRVALARVMASPALVELQPAQRDERGREIEPARYSTREMVEIERAMAASADRMEEARGFAVAPRHVDAAIGRQDGAIRRAGGDGLAAEQRAAIEHITGPERIAAVVGLAGAGKSTMLAAAREAWQAQGYQVHGAALAGKAAEGLEESSGIVSRTLASWSRGWERGFDQLGPRDVFVIDEAGMVGSKQLSRFITEADRAGAKIVLIGDPEQLQPIGAGAAFRAVAERVGYIELEGIRRQRESWQRAASVDFGRHRTAEGLDAYDRRGAVRFEASGAEARAAIVRDVMVDMAARPDGSRLVLAHRRVDVQDLNEAIRAARQERGELGRGEAGGERVYRTTEGVRAFAPGDRLLFRENNRALGVKNGMLGTVERAEEGHLSVRLDSAAGPGSGSRSGRGHHPAGRVVSVSMADYAAVDHGYATTIHKSQGATVDRAFVLASGTMDRHLTYVAMTRHRDGVALYADRSEFTDMNALTARLSRSQAKETTLDYERPSEAFAAWRQRSVGAFGARRGFEDRSTAEIETPEPMRAQAKAPSQERAADRPAAPSPEPVAEVPPVRKRGMFDGLKLGADRGRPGIAPGAFAGVSLPAPPRGPTQSAPGLPGAAPAGLNRAIERYARAWTDQARMEAQGLPVLEHQKIALRDTGAALDAARPGSVRDLRLALHYDPKTSQAMTELTGPARSAALLSGIEHEAKTRADPNVRAQRYTANWKVLEAAHNKTDAWDQAPFRDAIAQRLQKLATVIQKDGPAQTVMAAQSARFGITPGSLFMQIVQGRDIGQIATRALSQSISAELGSGLSRERSRSVERDHGMSM</sequence>
<comment type="similarity">
    <text evidence="1">Belongs to the MobA/MobL family.</text>
</comment>
<feature type="region of interest" description="Disordered" evidence="3">
    <location>
        <begin position="1106"/>
        <end position="1127"/>
    </location>
</feature>
<dbReference type="NCBIfam" id="NF041496">
    <property type="entry name" value="MobQ"/>
    <property type="match status" value="1"/>
</dbReference>
<dbReference type="NCBIfam" id="TIGR02768">
    <property type="entry name" value="TraA_Ti"/>
    <property type="match status" value="1"/>
</dbReference>
<dbReference type="Pfam" id="PF13604">
    <property type="entry name" value="AAA_30"/>
    <property type="match status" value="1"/>
</dbReference>
<proteinExistence type="inferred from homology"/>
<evidence type="ECO:0000259" key="4">
    <source>
        <dbReference type="Pfam" id="PF03389"/>
    </source>
</evidence>
<reference evidence="5 6" key="1">
    <citation type="submission" date="2017-01" db="EMBL/GenBank/DDBJ databases">
        <authorList>
            <person name="Varghese N."/>
            <person name="Submissions S."/>
        </authorList>
    </citation>
    <scope>NUCLEOTIDE SEQUENCE [LARGE SCALE GENOMIC DNA]</scope>
    <source>
        <strain evidence="5 6">ATCC 35905</strain>
    </source>
</reference>
<evidence type="ECO:0000256" key="2">
    <source>
        <dbReference type="ARBA" id="ARBA00022971"/>
    </source>
</evidence>
<dbReference type="Proteomes" id="UP000186308">
    <property type="component" value="Unassembled WGS sequence"/>
</dbReference>
<evidence type="ECO:0000256" key="1">
    <source>
        <dbReference type="ARBA" id="ARBA00010873"/>
    </source>
</evidence>
<protein>
    <submittedName>
        <fullName evidence="5">Ti-type conjugative transfer relaxase TraA</fullName>
    </submittedName>
</protein>
<dbReference type="InterPro" id="IPR014136">
    <property type="entry name" value="TraA_Ti"/>
</dbReference>
<organism evidence="5 6">
    <name type="scientific">Acidiphilium rubrum</name>
    <dbReference type="NCBI Taxonomy" id="526"/>
    <lineage>
        <taxon>Bacteria</taxon>
        <taxon>Pseudomonadati</taxon>
        <taxon>Pseudomonadota</taxon>
        <taxon>Alphaproteobacteria</taxon>
        <taxon>Acetobacterales</taxon>
        <taxon>Acidocellaceae</taxon>
        <taxon>Acidiphilium</taxon>
    </lineage>
</organism>
<name>A0A8G2CP06_ACIRU</name>
<keyword evidence="2" id="KW-0184">Conjugation</keyword>
<feature type="region of interest" description="Disordered" evidence="3">
    <location>
        <begin position="696"/>
        <end position="715"/>
    </location>
</feature>
<dbReference type="AlphaFoldDB" id="A0A8G2CP06"/>
<dbReference type="Pfam" id="PF03389">
    <property type="entry name" value="MobA_MobL"/>
    <property type="match status" value="1"/>
</dbReference>
<feature type="compositionally biased region" description="Basic and acidic residues" evidence="3">
    <location>
        <begin position="1112"/>
        <end position="1127"/>
    </location>
</feature>
<dbReference type="RefSeq" id="WP_076454812.1">
    <property type="nucleotide sequence ID" value="NZ_FTNE01000048.1"/>
</dbReference>
<dbReference type="CDD" id="cd17933">
    <property type="entry name" value="DEXSc_RecD-like"/>
    <property type="match status" value="1"/>
</dbReference>
<dbReference type="CDD" id="cd18809">
    <property type="entry name" value="SF1_C_RecD"/>
    <property type="match status" value="1"/>
</dbReference>
<dbReference type="InterPro" id="IPR005053">
    <property type="entry name" value="MobA_MobL"/>
</dbReference>
<dbReference type="Gene3D" id="3.30.930.30">
    <property type="match status" value="1"/>
</dbReference>
<keyword evidence="6" id="KW-1185">Reference proteome</keyword>
<gene>
    <name evidence="5" type="ORF">SAMN05421828_1488</name>
</gene>
<dbReference type="OrthoDB" id="1826980at2"/>
<dbReference type="EMBL" id="FTNE01000048">
    <property type="protein sequence ID" value="SIR53328.1"/>
    <property type="molecule type" value="Genomic_DNA"/>
</dbReference>